<reference evidence="1" key="2">
    <citation type="submission" date="2021-04" db="EMBL/GenBank/DDBJ databases">
        <authorList>
            <person name="Gilroy R."/>
        </authorList>
    </citation>
    <scope>NUCLEOTIDE SEQUENCE</scope>
    <source>
        <strain evidence="1">ChiHjej9B8-13557</strain>
    </source>
</reference>
<dbReference type="AlphaFoldDB" id="A0A9D2S651"/>
<dbReference type="EMBL" id="DWXX01000006">
    <property type="protein sequence ID" value="HJB58107.1"/>
    <property type="molecule type" value="Genomic_DNA"/>
</dbReference>
<proteinExistence type="predicted"/>
<dbReference type="Proteomes" id="UP000824211">
    <property type="component" value="Unassembled WGS sequence"/>
</dbReference>
<reference evidence="1" key="1">
    <citation type="journal article" date="2021" name="PeerJ">
        <title>Extensive microbial diversity within the chicken gut microbiome revealed by metagenomics and culture.</title>
        <authorList>
            <person name="Gilroy R."/>
            <person name="Ravi A."/>
            <person name="Getino M."/>
            <person name="Pursley I."/>
            <person name="Horton D.L."/>
            <person name="Alikhan N.F."/>
            <person name="Baker D."/>
            <person name="Gharbi K."/>
            <person name="Hall N."/>
            <person name="Watson M."/>
            <person name="Adriaenssens E.M."/>
            <person name="Foster-Nyarko E."/>
            <person name="Jarju S."/>
            <person name="Secka A."/>
            <person name="Antonio M."/>
            <person name="Oren A."/>
            <person name="Chaudhuri R.R."/>
            <person name="La Ragione R."/>
            <person name="Hildebrand F."/>
            <person name="Pallen M.J."/>
        </authorList>
    </citation>
    <scope>NUCLEOTIDE SEQUENCE</scope>
    <source>
        <strain evidence="1">ChiHjej9B8-13557</strain>
    </source>
</reference>
<evidence type="ECO:0000313" key="2">
    <source>
        <dbReference type="Proteomes" id="UP000824211"/>
    </source>
</evidence>
<name>A0A9D2S651_9FIRM</name>
<evidence type="ECO:0000313" key="1">
    <source>
        <dbReference type="EMBL" id="HJB58107.1"/>
    </source>
</evidence>
<sequence length="49" mass="6024">MNDLKKKALCWMMTNLCHWIEQEESCTYRKVYLDSYLQMQREAKHQAAR</sequence>
<organism evidence="1 2">
    <name type="scientific">Candidatus Faecalibacterium faecipullorum</name>
    <dbReference type="NCBI Taxonomy" id="2838578"/>
    <lineage>
        <taxon>Bacteria</taxon>
        <taxon>Bacillati</taxon>
        <taxon>Bacillota</taxon>
        <taxon>Clostridia</taxon>
        <taxon>Eubacteriales</taxon>
        <taxon>Oscillospiraceae</taxon>
        <taxon>Faecalibacterium</taxon>
    </lineage>
</organism>
<protein>
    <submittedName>
        <fullName evidence="1">Uncharacterized protein</fullName>
    </submittedName>
</protein>
<gene>
    <name evidence="1" type="ORF">H9771_00355</name>
</gene>
<comment type="caution">
    <text evidence="1">The sequence shown here is derived from an EMBL/GenBank/DDBJ whole genome shotgun (WGS) entry which is preliminary data.</text>
</comment>
<accession>A0A9D2S651</accession>